<reference evidence="6 7" key="1">
    <citation type="submission" date="2015-07" db="EMBL/GenBank/DDBJ databases">
        <title>High-quality genome of monoxenous trypanosomatid Leptomonas pyrrhocoris.</title>
        <authorList>
            <person name="Flegontov P."/>
            <person name="Butenko A."/>
            <person name="Firsov S."/>
            <person name="Vlcek C."/>
            <person name="Logacheva M.D."/>
            <person name="Field M."/>
            <person name="Filatov D."/>
            <person name="Flegontova O."/>
            <person name="Gerasimov E."/>
            <person name="Jackson A.P."/>
            <person name="Kelly S."/>
            <person name="Opperdoes F."/>
            <person name="O'Reilly A."/>
            <person name="Votypka J."/>
            <person name="Yurchenko V."/>
            <person name="Lukes J."/>
        </authorList>
    </citation>
    <scope>NUCLEOTIDE SEQUENCE [LARGE SCALE GENOMIC DNA]</scope>
    <source>
        <strain evidence="6">H10</strain>
    </source>
</reference>
<keyword evidence="2" id="KW-0472">Membrane</keyword>
<sequence>MDYYSSQVRREEASALRARLASFVEQHEQQLFETQHHFCHPTDATHWDRQHDVVTVQLGDTAAHRSIGAHAHQPRQRRQLQQTSMADLIGAPMMAADPLLFRVCVALAALNAEMQSLADEGRRCFAPALALVGDEAENFYSQRAAAETARRREGDRGTTSSSSPASPLGSRQTAKGAGAAAGAGAGGARGGQSGTHDTMSGAGANADVTSPEEEEALREEQLLRQTGSLLSLFQDMWLWRQRVQEVCATVACQFACIYNDQSSIKNRDALPLHAVRLTSCWDSLGELLGVVVLVDELLQQNSSLHDGVEVMQRVLAQQAMDAEQDGTVGGDGDELLGLLLHRLQEDLLSRPIIAAVVGQSFDRLLRAAASQGERKGSTAAAAGRNAVTSRGVSSSSSSLPAMLPPPFRENKGLCAEWAAVLTSHCNDFEAALTSPRGTVEKSAFASICGLSLFFRSLFLSPSPSSSSSGGGSGGPTPVAVTAVTKMALTKLQILCKQVVSWQSTLPLIPLQGLYALCPLLWWQRRFPAEVAAVVGKTSVGARIQESVVTACQGAGTHFSARISQWSAQVDRWAAVEMQTALPLDPPLCRQFVQRLVLLIQQGTMLARTIQGGVMELLFLHHHAERPLATSMVWGVLKGVLLLQRIAEAYHSKMGILATSHEALAQSIAYALEKHVHNIFTRACGEESSKDGAVAPPDQPIALQAALHLLRKPLTSDTLACLALMLDVALNREQLNANTVPTTATEQERDEVFIAMVQLRNIVGYQQTLPTIAQTSFLYFFRETLYPLFFRYCYEHTLSAPSLPFVVAALTDSRTLVLSARHVAKPAETLLVDYANFIGDCLDHEIVRPLCDEIENQLRLRTHNVVLGQPYRVLRPSVGPPGRDLTRFTLLPPFRLFHTWLHLATQVEHYLSAQFYNLNALTPNDWRTYEEMRNLARRSYHLHIADGHLPGCILDQGLDVLVITENIHQFIAYYTYNLNEQVFLQRPSLTASKHLHTLNTRHIANSIRTHGTGVMNTAVNYVYKCLLKKMAVLSRFLQDDYVRSHLLKDARMVRQRKKDHQLIKYPTEQADQFIREMDRLGLAADGSSFLEKARQLISEMGNALGFMRMMRSGGLRAVAEGARFVPLPVPETAAGAAAGGGGGDVAGCASAAVRLGDYVAPLTRPPPSQDEEGGGDEEDEAEDGSDVGDGRKETAQQFLRRSTAAAVDNLDDITHSMLQQLSDGSEYFPLLLDAIGRRLRRSSPERYAHLHLLYLLVPALANLYVAYAIREKEKLLKNHKDGGVFSDDGFAVGTTFLLVLFGVYEEFDALHWFDSKKTQLRQTLESVHTTLCSASASGSTDFDNLHLTSSTLQTNLKEYTGLENAFTSSRLFFGATASPVGKDDDKVQGSRRRSPSSSLRRNHSPSRSNEEGAREDEDEGVSDVEN</sequence>
<protein>
    <submittedName>
        <fullName evidence="6">Uncharacterized protein</fullName>
    </submittedName>
</protein>
<keyword evidence="2" id="KW-0812">Transmembrane</keyword>
<feature type="transmembrane region" description="Helical" evidence="2">
    <location>
        <begin position="1246"/>
        <end position="1268"/>
    </location>
</feature>
<dbReference type="Pfam" id="PF14745">
    <property type="entry name" value="WASH-4_N"/>
    <property type="match status" value="2"/>
</dbReference>
<gene>
    <name evidence="6" type="ORF">ABB37_05684</name>
</gene>
<dbReference type="GeneID" id="26905974"/>
<dbReference type="GO" id="GO:0016197">
    <property type="term" value="P:endosomal transport"/>
    <property type="evidence" value="ECO:0007669"/>
    <property type="project" value="TreeGrafter"/>
</dbReference>
<feature type="transmembrane region" description="Helical" evidence="2">
    <location>
        <begin position="1288"/>
        <end position="1306"/>
    </location>
</feature>
<feature type="region of interest" description="Disordered" evidence="1">
    <location>
        <begin position="375"/>
        <end position="400"/>
    </location>
</feature>
<dbReference type="InterPro" id="IPR028191">
    <property type="entry name" value="WASH-4_N"/>
</dbReference>
<dbReference type="GO" id="GO:0007032">
    <property type="term" value="P:endosome organization"/>
    <property type="evidence" value="ECO:0007669"/>
    <property type="project" value="TreeGrafter"/>
</dbReference>
<dbReference type="VEuPathDB" id="TriTrypDB:LpyrH10_11_1490"/>
<keyword evidence="7" id="KW-1185">Reference proteome</keyword>
<feature type="domain" description="WASH complex subunit 7 central" evidence="3">
    <location>
        <begin position="776"/>
        <end position="1125"/>
    </location>
</feature>
<organism evidence="6 7">
    <name type="scientific">Leptomonas pyrrhocoris</name>
    <name type="common">Firebug parasite</name>
    <dbReference type="NCBI Taxonomy" id="157538"/>
    <lineage>
        <taxon>Eukaryota</taxon>
        <taxon>Discoba</taxon>
        <taxon>Euglenozoa</taxon>
        <taxon>Kinetoplastea</taxon>
        <taxon>Metakinetoplastina</taxon>
        <taxon>Trypanosomatida</taxon>
        <taxon>Trypanosomatidae</taxon>
        <taxon>Leishmaniinae</taxon>
        <taxon>Leptomonas</taxon>
    </lineage>
</organism>
<keyword evidence="2" id="KW-1133">Transmembrane helix</keyword>
<dbReference type="GO" id="GO:0071203">
    <property type="term" value="C:WASH complex"/>
    <property type="evidence" value="ECO:0007669"/>
    <property type="project" value="InterPro"/>
</dbReference>
<feature type="compositionally biased region" description="Acidic residues" evidence="1">
    <location>
        <begin position="1168"/>
        <end position="1185"/>
    </location>
</feature>
<proteinExistence type="predicted"/>
<dbReference type="RefSeq" id="XP_015657630.1">
    <property type="nucleotide sequence ID" value="XM_015803805.1"/>
</dbReference>
<dbReference type="PANTHER" id="PTHR31409">
    <property type="entry name" value="WASH COMPLEX SUBUNIT 4"/>
    <property type="match status" value="1"/>
</dbReference>
<dbReference type="OMA" id="TFLHDEH"/>
<evidence type="ECO:0000256" key="2">
    <source>
        <dbReference type="SAM" id="Phobius"/>
    </source>
</evidence>
<feature type="compositionally biased region" description="Basic residues" evidence="1">
    <location>
        <begin position="1388"/>
        <end position="1403"/>
    </location>
</feature>
<dbReference type="GO" id="GO:0005768">
    <property type="term" value="C:endosome"/>
    <property type="evidence" value="ECO:0007669"/>
    <property type="project" value="TreeGrafter"/>
</dbReference>
<evidence type="ECO:0000259" key="5">
    <source>
        <dbReference type="Pfam" id="PF14746"/>
    </source>
</evidence>
<feature type="region of interest" description="Disordered" evidence="1">
    <location>
        <begin position="1158"/>
        <end position="1189"/>
    </location>
</feature>
<dbReference type="EMBL" id="LGTL01000011">
    <property type="protein sequence ID" value="KPA79191.1"/>
    <property type="molecule type" value="Genomic_DNA"/>
</dbReference>
<dbReference type="InterPro" id="IPR027307">
    <property type="entry name" value="WASH7"/>
</dbReference>
<feature type="compositionally biased region" description="Gly residues" evidence="1">
    <location>
        <begin position="179"/>
        <end position="193"/>
    </location>
</feature>
<evidence type="ECO:0000256" key="1">
    <source>
        <dbReference type="SAM" id="MobiDB-lite"/>
    </source>
</evidence>
<comment type="caution">
    <text evidence="6">The sequence shown here is derived from an EMBL/GenBank/DDBJ whole genome shotgun (WGS) entry which is preliminary data.</text>
</comment>
<name>A0A0N0DUP3_LEPPY</name>
<dbReference type="PANTHER" id="PTHR31409:SF0">
    <property type="entry name" value="WASH COMPLEX SUBUNIT 4"/>
    <property type="match status" value="1"/>
</dbReference>
<feature type="compositionally biased region" description="Low complexity" evidence="1">
    <location>
        <begin position="157"/>
        <end position="178"/>
    </location>
</feature>
<dbReference type="InterPro" id="IPR028282">
    <property type="entry name" value="WASH-7_central"/>
</dbReference>
<evidence type="ECO:0000259" key="4">
    <source>
        <dbReference type="Pfam" id="PF14745"/>
    </source>
</evidence>
<feature type="domain" description="WASH complex subunit 4 N-terminal" evidence="4">
    <location>
        <begin position="494"/>
        <end position="736"/>
    </location>
</feature>
<evidence type="ECO:0000313" key="6">
    <source>
        <dbReference type="EMBL" id="KPA79191.1"/>
    </source>
</evidence>
<dbReference type="Pfam" id="PF14744">
    <property type="entry name" value="WASH-7_mid"/>
    <property type="match status" value="1"/>
</dbReference>
<accession>A0A0N0DUP3</accession>
<dbReference type="Proteomes" id="UP000037923">
    <property type="component" value="Unassembled WGS sequence"/>
</dbReference>
<dbReference type="OrthoDB" id="10261210at2759"/>
<feature type="domain" description="WASH complex subunit 7 C-terminal" evidence="5">
    <location>
        <begin position="1202"/>
        <end position="1372"/>
    </location>
</feature>
<feature type="region of interest" description="Disordered" evidence="1">
    <location>
        <begin position="143"/>
        <end position="219"/>
    </location>
</feature>
<feature type="domain" description="WASH complex subunit 4 N-terminal" evidence="4">
    <location>
        <begin position="210"/>
        <end position="458"/>
    </location>
</feature>
<feature type="region of interest" description="Disordered" evidence="1">
    <location>
        <begin position="1379"/>
        <end position="1425"/>
    </location>
</feature>
<evidence type="ECO:0000259" key="3">
    <source>
        <dbReference type="Pfam" id="PF14744"/>
    </source>
</evidence>
<dbReference type="InterPro" id="IPR028283">
    <property type="entry name" value="WASH-7_C"/>
</dbReference>
<evidence type="ECO:0000313" key="7">
    <source>
        <dbReference type="Proteomes" id="UP000037923"/>
    </source>
</evidence>
<feature type="compositionally biased region" description="Acidic residues" evidence="1">
    <location>
        <begin position="1412"/>
        <end position="1425"/>
    </location>
</feature>
<dbReference type="Pfam" id="PF14746">
    <property type="entry name" value="WASH-7_C"/>
    <property type="match status" value="1"/>
</dbReference>